<gene>
    <name evidence="2" type="ORF">DPMN_105717</name>
</gene>
<sequence>MGGRDGREGGRVLAGGGGPRARARAERSSLSCAARRSSLRARCYLLPRIAPSQRETTIDKRQIDSETERPRDRETERQKDRERS</sequence>
<protein>
    <submittedName>
        <fullName evidence="2">Uncharacterized protein</fullName>
    </submittedName>
</protein>
<comment type="caution">
    <text evidence="2">The sequence shown here is derived from an EMBL/GenBank/DDBJ whole genome shotgun (WGS) entry which is preliminary data.</text>
</comment>
<accession>A0A9D4K3Q0</accession>
<evidence type="ECO:0000256" key="1">
    <source>
        <dbReference type="SAM" id="MobiDB-lite"/>
    </source>
</evidence>
<dbReference type="EMBL" id="JAIWYP010000004">
    <property type="protein sequence ID" value="KAH3832430.1"/>
    <property type="molecule type" value="Genomic_DNA"/>
</dbReference>
<feature type="region of interest" description="Disordered" evidence="1">
    <location>
        <begin position="48"/>
        <end position="84"/>
    </location>
</feature>
<reference evidence="2" key="2">
    <citation type="submission" date="2020-11" db="EMBL/GenBank/DDBJ databases">
        <authorList>
            <person name="McCartney M.A."/>
            <person name="Auch B."/>
            <person name="Kono T."/>
            <person name="Mallez S."/>
            <person name="Becker A."/>
            <person name="Gohl D.M."/>
            <person name="Silverstein K.A.T."/>
            <person name="Koren S."/>
            <person name="Bechman K.B."/>
            <person name="Herman A."/>
            <person name="Abrahante J.E."/>
            <person name="Garbe J."/>
        </authorList>
    </citation>
    <scope>NUCLEOTIDE SEQUENCE</scope>
    <source>
        <strain evidence="2">Duluth1</strain>
        <tissue evidence="2">Whole animal</tissue>
    </source>
</reference>
<evidence type="ECO:0000313" key="3">
    <source>
        <dbReference type="Proteomes" id="UP000828390"/>
    </source>
</evidence>
<evidence type="ECO:0000313" key="2">
    <source>
        <dbReference type="EMBL" id="KAH3832430.1"/>
    </source>
</evidence>
<feature type="compositionally biased region" description="Basic and acidic residues" evidence="1">
    <location>
        <begin position="56"/>
        <end position="84"/>
    </location>
</feature>
<reference evidence="2" key="1">
    <citation type="journal article" date="2019" name="bioRxiv">
        <title>The Genome of the Zebra Mussel, Dreissena polymorpha: A Resource for Invasive Species Research.</title>
        <authorList>
            <person name="McCartney M.A."/>
            <person name="Auch B."/>
            <person name="Kono T."/>
            <person name="Mallez S."/>
            <person name="Zhang Y."/>
            <person name="Obille A."/>
            <person name="Becker A."/>
            <person name="Abrahante J.E."/>
            <person name="Garbe J."/>
            <person name="Badalamenti J.P."/>
            <person name="Herman A."/>
            <person name="Mangelson H."/>
            <person name="Liachko I."/>
            <person name="Sullivan S."/>
            <person name="Sone E.D."/>
            <person name="Koren S."/>
            <person name="Silverstein K.A.T."/>
            <person name="Beckman K.B."/>
            <person name="Gohl D.M."/>
        </authorList>
    </citation>
    <scope>NUCLEOTIDE SEQUENCE</scope>
    <source>
        <strain evidence="2">Duluth1</strain>
        <tissue evidence="2">Whole animal</tissue>
    </source>
</reference>
<feature type="compositionally biased region" description="Basic and acidic residues" evidence="1">
    <location>
        <begin position="1"/>
        <end position="10"/>
    </location>
</feature>
<organism evidence="2 3">
    <name type="scientific">Dreissena polymorpha</name>
    <name type="common">Zebra mussel</name>
    <name type="synonym">Mytilus polymorpha</name>
    <dbReference type="NCBI Taxonomy" id="45954"/>
    <lineage>
        <taxon>Eukaryota</taxon>
        <taxon>Metazoa</taxon>
        <taxon>Spiralia</taxon>
        <taxon>Lophotrochozoa</taxon>
        <taxon>Mollusca</taxon>
        <taxon>Bivalvia</taxon>
        <taxon>Autobranchia</taxon>
        <taxon>Heteroconchia</taxon>
        <taxon>Euheterodonta</taxon>
        <taxon>Imparidentia</taxon>
        <taxon>Neoheterodontei</taxon>
        <taxon>Myida</taxon>
        <taxon>Dreissenoidea</taxon>
        <taxon>Dreissenidae</taxon>
        <taxon>Dreissena</taxon>
    </lineage>
</organism>
<feature type="region of interest" description="Disordered" evidence="1">
    <location>
        <begin position="1"/>
        <end position="31"/>
    </location>
</feature>
<keyword evidence="3" id="KW-1185">Reference proteome</keyword>
<dbReference type="Proteomes" id="UP000828390">
    <property type="component" value="Unassembled WGS sequence"/>
</dbReference>
<dbReference type="AlphaFoldDB" id="A0A9D4K3Q0"/>
<proteinExistence type="predicted"/>
<name>A0A9D4K3Q0_DREPO</name>